<gene>
    <name evidence="1" type="ORF">P5G51_013355</name>
</gene>
<dbReference type="Gene3D" id="1.10.3750.10">
    <property type="entry name" value="YhaI-like"/>
    <property type="match status" value="1"/>
</dbReference>
<dbReference type="RefSeq" id="WP_306066724.1">
    <property type="nucleotide sequence ID" value="NZ_JAROCA020000001.1"/>
</dbReference>
<reference evidence="1 2" key="1">
    <citation type="submission" date="2023-10" db="EMBL/GenBank/DDBJ databases">
        <title>179-bfca-hs.</title>
        <authorList>
            <person name="Miliotis G."/>
            <person name="Sengupta P."/>
            <person name="Hameed A."/>
            <person name="Chuvochina M."/>
            <person name="Mcdonagh F."/>
            <person name="Simpson A.C."/>
            <person name="Singh N.K."/>
            <person name="Rekha P.D."/>
            <person name="Raman K."/>
            <person name="Hugenholtz P."/>
            <person name="Venkateswaran K."/>
        </authorList>
    </citation>
    <scope>NUCLEOTIDE SEQUENCE [LARGE SCALE GENOMIC DNA]</scope>
    <source>
        <strain evidence="1 2">179-BFC-A-HS</strain>
    </source>
</reference>
<keyword evidence="2" id="KW-1185">Reference proteome</keyword>
<protein>
    <submittedName>
        <fullName evidence="1">DUF1878 family protein</fullName>
    </submittedName>
</protein>
<evidence type="ECO:0000313" key="2">
    <source>
        <dbReference type="Proteomes" id="UP001228376"/>
    </source>
</evidence>
<name>A0ABU5CKA2_9BACI</name>
<sequence length="124" mass="14821">MLKENDVNQTAFHIRLLLNILDVTQYPFTKMIIEHNIGKTTYEDFLLFLEKLDGEYRSQKREGLLDFSSLLTIFSEKLPRGLTTAETVQALYHESYYPELMKEFITLMENGENRKSRRIRKRKR</sequence>
<evidence type="ECO:0000313" key="1">
    <source>
        <dbReference type="EMBL" id="MDY0406244.1"/>
    </source>
</evidence>
<dbReference type="InterPro" id="IPR015058">
    <property type="entry name" value="DUF1878"/>
</dbReference>
<dbReference type="Pfam" id="PF08963">
    <property type="entry name" value="DUF1878"/>
    <property type="match status" value="1"/>
</dbReference>
<dbReference type="InterPro" id="IPR035945">
    <property type="entry name" value="YhaI-like_sf"/>
</dbReference>
<proteinExistence type="predicted"/>
<accession>A0ABU5CKA2</accession>
<dbReference type="Proteomes" id="UP001228376">
    <property type="component" value="Unassembled WGS sequence"/>
</dbReference>
<dbReference type="SUPFAM" id="SSF109915">
    <property type="entry name" value="Hypothetical protein YhaI"/>
    <property type="match status" value="1"/>
</dbReference>
<dbReference type="EMBL" id="JAROCA020000001">
    <property type="protein sequence ID" value="MDY0406244.1"/>
    <property type="molecule type" value="Genomic_DNA"/>
</dbReference>
<comment type="caution">
    <text evidence="1">The sequence shown here is derived from an EMBL/GenBank/DDBJ whole genome shotgun (WGS) entry which is preliminary data.</text>
</comment>
<organism evidence="1 2">
    <name type="scientific">Tigheibacillus jepli</name>
    <dbReference type="NCBI Taxonomy" id="3035914"/>
    <lineage>
        <taxon>Bacteria</taxon>
        <taxon>Bacillati</taxon>
        <taxon>Bacillota</taxon>
        <taxon>Bacilli</taxon>
        <taxon>Bacillales</taxon>
        <taxon>Bacillaceae</taxon>
        <taxon>Tigheibacillus</taxon>
    </lineage>
</organism>